<dbReference type="EMBL" id="LACB01000202">
    <property type="protein sequence ID" value="KAJ9486575.1"/>
    <property type="molecule type" value="Genomic_DNA"/>
</dbReference>
<keyword evidence="8" id="KW-1185">Reference proteome</keyword>
<reference evidence="7" key="1">
    <citation type="submission" date="2015-06" db="EMBL/GenBank/DDBJ databases">
        <authorList>
            <person name="Nguyen H."/>
        </authorList>
    </citation>
    <scope>NUCLEOTIDE SEQUENCE</scope>
    <source>
        <strain evidence="7">DAOM 180753</strain>
    </source>
</reference>
<keyword evidence="2 5" id="KW-0238">DNA-binding</keyword>
<evidence type="ECO:0000313" key="8">
    <source>
        <dbReference type="Proteomes" id="UP001227192"/>
    </source>
</evidence>
<accession>A0AAI9TGW2</accession>
<dbReference type="GO" id="GO:0005634">
    <property type="term" value="C:nucleus"/>
    <property type="evidence" value="ECO:0007669"/>
    <property type="project" value="UniProtKB-SubCell"/>
</dbReference>
<dbReference type="AlphaFoldDB" id="A0AAI9TGW2"/>
<protein>
    <recommendedName>
        <fullName evidence="6">Alpha box domain-containing protein</fullName>
    </recommendedName>
</protein>
<keyword evidence="1 5" id="KW-0805">Transcription regulation</keyword>
<dbReference type="Pfam" id="PF04769">
    <property type="entry name" value="MATalpha_HMGbox"/>
    <property type="match status" value="1"/>
</dbReference>
<evidence type="ECO:0000256" key="3">
    <source>
        <dbReference type="ARBA" id="ARBA00023163"/>
    </source>
</evidence>
<reference evidence="7" key="2">
    <citation type="journal article" date="2016" name="Fungal Biol.">
        <title>Ochratoxin A production by Penicillium thymicola.</title>
        <authorList>
            <person name="Nguyen H.D.T."/>
            <person name="McMullin D.R."/>
            <person name="Ponomareva E."/>
            <person name="Riley R."/>
            <person name="Pomraning K.R."/>
            <person name="Baker S.E."/>
            <person name="Seifert K.A."/>
        </authorList>
    </citation>
    <scope>NUCLEOTIDE SEQUENCE</scope>
    <source>
        <strain evidence="7">DAOM 180753</strain>
    </source>
</reference>
<keyword evidence="3 5" id="KW-0804">Transcription</keyword>
<dbReference type="GO" id="GO:0008301">
    <property type="term" value="F:DNA binding, bending"/>
    <property type="evidence" value="ECO:0007669"/>
    <property type="project" value="InterPro"/>
</dbReference>
<dbReference type="GO" id="GO:0045895">
    <property type="term" value="P:positive regulation of mating-type specific transcription, DNA-templated"/>
    <property type="evidence" value="ECO:0007669"/>
    <property type="project" value="InterPro"/>
</dbReference>
<proteinExistence type="inferred from homology"/>
<name>A0AAI9TGW2_PENTH</name>
<dbReference type="PROSITE" id="PS51325">
    <property type="entry name" value="ALPHA_BOX"/>
    <property type="match status" value="1"/>
</dbReference>
<dbReference type="InterPro" id="IPR006856">
    <property type="entry name" value="MATalpha_HMGbox"/>
</dbReference>
<comment type="subcellular location">
    <subcellularLocation>
        <location evidence="5">Nucleus</location>
    </subcellularLocation>
</comment>
<comment type="caution">
    <text evidence="7">The sequence shown here is derived from an EMBL/GenBank/DDBJ whole genome shotgun (WGS) entry which is preliminary data.</text>
</comment>
<evidence type="ECO:0000256" key="1">
    <source>
        <dbReference type="ARBA" id="ARBA00023015"/>
    </source>
</evidence>
<evidence type="ECO:0000259" key="6">
    <source>
        <dbReference type="PROSITE" id="PS51325"/>
    </source>
</evidence>
<feature type="domain" description="Alpha box" evidence="6">
    <location>
        <begin position="120"/>
        <end position="175"/>
    </location>
</feature>
<organism evidence="7 8">
    <name type="scientific">Penicillium thymicola</name>
    <dbReference type="NCBI Taxonomy" id="293382"/>
    <lineage>
        <taxon>Eukaryota</taxon>
        <taxon>Fungi</taxon>
        <taxon>Dikarya</taxon>
        <taxon>Ascomycota</taxon>
        <taxon>Pezizomycotina</taxon>
        <taxon>Eurotiomycetes</taxon>
        <taxon>Eurotiomycetidae</taxon>
        <taxon>Eurotiales</taxon>
        <taxon>Aspergillaceae</taxon>
        <taxon>Penicillium</taxon>
    </lineage>
</organism>
<evidence type="ECO:0000256" key="5">
    <source>
        <dbReference type="RuleBase" id="RU003516"/>
    </source>
</evidence>
<gene>
    <name evidence="7" type="ORF">VN97_g6761</name>
</gene>
<sequence length="342" mass="38858">MSDTFAIPVPSGLSHTHSEMLLFRYIETLPFRHALRVLDRWPEDSPMEDYAIQVLRNIPANYFQQPRLLPTGPRFVYTNGVLELKRIDQALPMQQLHPDSTTGCVGTAMQDVLSAPLEQRRLRPLNSFMIFRSFCAPMFPGIPQKVKSMAISEMWQDDTLKSHWAILAKAYTIIRDHFDVDTPSLSAFVDLCLPLMGFLSRQQYLASSGWSVQPVGNSLSLRKVATSTLHNLVTPSIAVDQVVKHCTDNNFAQERVEEWDKHITENGAVFAVEPSFTATIPEPQNWVLGDMPQWPIEEFEVDEMYSTLDTEHDHGLPVIHDPYAHDVASTMANLRRLFGHDN</sequence>
<evidence type="ECO:0000313" key="7">
    <source>
        <dbReference type="EMBL" id="KAJ9486575.1"/>
    </source>
</evidence>
<evidence type="ECO:0000256" key="4">
    <source>
        <dbReference type="ARBA" id="ARBA00023242"/>
    </source>
</evidence>
<dbReference type="Proteomes" id="UP001227192">
    <property type="component" value="Unassembled WGS sequence"/>
</dbReference>
<keyword evidence="4 5" id="KW-0539">Nucleus</keyword>
<evidence type="ECO:0000256" key="2">
    <source>
        <dbReference type="ARBA" id="ARBA00023125"/>
    </source>
</evidence>
<comment type="similarity">
    <text evidence="5">Belongs to the MATALPHA1 family.</text>
</comment>